<dbReference type="GO" id="GO:0006508">
    <property type="term" value="P:proteolysis"/>
    <property type="evidence" value="ECO:0007669"/>
    <property type="project" value="InterPro"/>
</dbReference>
<dbReference type="AlphaFoldDB" id="A0A654IM29"/>
<dbReference type="SUPFAM" id="SSF54001">
    <property type="entry name" value="Cysteine proteinases"/>
    <property type="match status" value="1"/>
</dbReference>
<protein>
    <recommendedName>
        <fullName evidence="2">Peptidase C1A papain C-terminal domain-containing protein</fullName>
    </recommendedName>
</protein>
<dbReference type="CDD" id="cd02619">
    <property type="entry name" value="Peptidase_C1"/>
    <property type="match status" value="1"/>
</dbReference>
<organism evidence="3">
    <name type="scientific">Mycoplasma feriruminatoris</name>
    <dbReference type="NCBI Taxonomy" id="1179777"/>
    <lineage>
        <taxon>Bacteria</taxon>
        <taxon>Bacillati</taxon>
        <taxon>Mycoplasmatota</taxon>
        <taxon>Mollicutes</taxon>
        <taxon>Mycoplasmataceae</taxon>
        <taxon>Mycoplasma</taxon>
    </lineage>
</organism>
<dbReference type="InterPro" id="IPR038765">
    <property type="entry name" value="Papain-like_cys_pep_sf"/>
</dbReference>
<keyword evidence="1" id="KW-0472">Membrane</keyword>
<dbReference type="Pfam" id="PF00112">
    <property type="entry name" value="Peptidase_C1"/>
    <property type="match status" value="1"/>
</dbReference>
<dbReference type="EMBL" id="LR739236">
    <property type="protein sequence ID" value="VZR99790.1"/>
    <property type="molecule type" value="Genomic_DNA"/>
</dbReference>
<keyword evidence="1" id="KW-1133">Transmembrane helix</keyword>
<evidence type="ECO:0000313" key="3">
    <source>
        <dbReference type="EMBL" id="VZR99790.1"/>
    </source>
</evidence>
<feature type="transmembrane region" description="Helical" evidence="1">
    <location>
        <begin position="861"/>
        <end position="883"/>
    </location>
</feature>
<feature type="domain" description="Peptidase C1A papain C-terminal" evidence="2">
    <location>
        <begin position="72"/>
        <end position="256"/>
    </location>
</feature>
<dbReference type="RefSeq" id="WP_347938426.1">
    <property type="nucleotide sequence ID" value="NZ_CP142077.1"/>
</dbReference>
<accession>A0A654IM29</accession>
<proteinExistence type="predicted"/>
<reference evidence="3" key="1">
    <citation type="submission" date="2019-11" db="EMBL/GenBank/DDBJ databases">
        <authorList>
            <person name="Falquet L."/>
            <person name="Falquet L."/>
        </authorList>
    </citation>
    <scope>NUCLEOTIDE SEQUENCE</scope>
    <source>
        <strain evidence="3">14/OD_0535</strain>
    </source>
</reference>
<gene>
    <name evidence="3" type="ORF">MF5583_00271</name>
</gene>
<keyword evidence="1" id="KW-0812">Transmembrane</keyword>
<sequence>MNKRTKKNLLILSTFSSILSSILFFKYVNNNSNLDETRLFLKQENDQIKEITNKENKSYYSLRDEYILFNQYQLNTGLCWDFASIKSLETALMLANKEMYDFSEASISVLNEHRVGDGGFFRTFDRLLNDRGISFESDFRFGDFYYFPNTGIYYDKLLDLYKDKYIANLANKVQTISFYRYDITNNIKQIKEHVANHSSLFVGIDHWKAVKRKVNKQETFQITSGDMGAHAVSIIGWDDNYINDDNSKGAFIVLNSDGFYDNNDGVNYLPYNTSTIYLDLQGYKFIDQKLITSKSINSTVKNKYFNYYDTTLEKKHIDTKPLNQNIFNWNDNVEMHYELDDQIADFKRIQTSVFYDKVDVTDKFDIKNKNNKVILKAKNNLKPGSYTVKLDYKYNLKDSNETKKDIDTRQIYVLDGAEALLSNSFWNESSVEDKTPHVVFHSSNSYTLNNKIPVILNNKKISEANYSFIPSYLNYTNNAEYRYKDKPISSFRSAEAFNLNLLEIDKQNVEKITANNQQYEIYKDYQIDVDKYVNDKKVNTNKYQVYQLNEDKKYVIAHLFYDLKGAVLENEINEIPFEINQSNFSKSYKRYLDEPVKKNAKFVKYQYLDQNGNYKDLPKENSKHYLSYDIIKELHTPYHMLNYIAYEQYDRSYNTPIIIKPVFLDEKGENLKVQVVDTKDKFIATTRLNPSDFELKITTENNNEIYVTPTKVTYQNKDEHLRTNHDHLTLEFNHNNQTYSHKLDIKKVEKMVYDNLHLNNTNLEFNNKYQHPSFIDNIDSSILKATYSDQKDIGEYEVKLEIINPDYVFKNNQNSMTYKWSILKSEIKDNINPSLNDNIINILNSNNNSNKITKDNKTNKIIIYSTTIPIAGVLILITASVLIKKKVYKK</sequence>
<dbReference type="GO" id="GO:0008234">
    <property type="term" value="F:cysteine-type peptidase activity"/>
    <property type="evidence" value="ECO:0007669"/>
    <property type="project" value="InterPro"/>
</dbReference>
<evidence type="ECO:0000256" key="1">
    <source>
        <dbReference type="SAM" id="Phobius"/>
    </source>
</evidence>
<dbReference type="Gene3D" id="3.90.70.10">
    <property type="entry name" value="Cysteine proteinases"/>
    <property type="match status" value="1"/>
</dbReference>
<dbReference type="InterPro" id="IPR000668">
    <property type="entry name" value="Peptidase_C1A_C"/>
</dbReference>
<name>A0A654IM29_9MOLU</name>
<evidence type="ECO:0000259" key="2">
    <source>
        <dbReference type="Pfam" id="PF00112"/>
    </source>
</evidence>